<evidence type="ECO:0000313" key="2">
    <source>
        <dbReference type="Proteomes" id="UP000801492"/>
    </source>
</evidence>
<dbReference type="Proteomes" id="UP000801492">
    <property type="component" value="Unassembled WGS sequence"/>
</dbReference>
<reference evidence="1" key="1">
    <citation type="submission" date="2019-08" db="EMBL/GenBank/DDBJ databases">
        <title>The genome of the North American firefly Photinus pyralis.</title>
        <authorList>
            <consortium name="Photinus pyralis genome working group"/>
            <person name="Fallon T.R."/>
            <person name="Sander Lower S.E."/>
            <person name="Weng J.-K."/>
        </authorList>
    </citation>
    <scope>NUCLEOTIDE SEQUENCE</scope>
    <source>
        <strain evidence="1">TRF0915ILg1</strain>
        <tissue evidence="1">Whole body</tissue>
    </source>
</reference>
<keyword evidence="2" id="KW-1185">Reference proteome</keyword>
<dbReference type="EMBL" id="VTPC01090650">
    <property type="protein sequence ID" value="KAF2882118.1"/>
    <property type="molecule type" value="Genomic_DNA"/>
</dbReference>
<gene>
    <name evidence="1" type="ORF">ILUMI_24040</name>
</gene>
<evidence type="ECO:0000313" key="1">
    <source>
        <dbReference type="EMBL" id="KAF2882118.1"/>
    </source>
</evidence>
<proteinExistence type="predicted"/>
<sequence>MRLLPELKKADKIKVKNFKRPKWLDSEIIEKRKCQPRSYTVKVFGTNNIVVRNRSHLIQVSNQNYNADSTEKTHYMSSNNNNVPDYDFDLTSLHDDVCSLNNDIPDYMVDQDNIVNNSNIITISSRVIKPPQKLDL</sequence>
<comment type="caution">
    <text evidence="1">The sequence shown here is derived from an EMBL/GenBank/DDBJ whole genome shotgun (WGS) entry which is preliminary data.</text>
</comment>
<organism evidence="1 2">
    <name type="scientific">Ignelater luminosus</name>
    <name type="common">Cucubano</name>
    <name type="synonym">Pyrophorus luminosus</name>
    <dbReference type="NCBI Taxonomy" id="2038154"/>
    <lineage>
        <taxon>Eukaryota</taxon>
        <taxon>Metazoa</taxon>
        <taxon>Ecdysozoa</taxon>
        <taxon>Arthropoda</taxon>
        <taxon>Hexapoda</taxon>
        <taxon>Insecta</taxon>
        <taxon>Pterygota</taxon>
        <taxon>Neoptera</taxon>
        <taxon>Endopterygota</taxon>
        <taxon>Coleoptera</taxon>
        <taxon>Polyphaga</taxon>
        <taxon>Elateriformia</taxon>
        <taxon>Elateroidea</taxon>
        <taxon>Elateridae</taxon>
        <taxon>Agrypninae</taxon>
        <taxon>Pyrophorini</taxon>
        <taxon>Ignelater</taxon>
    </lineage>
</organism>
<protein>
    <submittedName>
        <fullName evidence="1">Uncharacterized protein</fullName>
    </submittedName>
</protein>
<dbReference type="AlphaFoldDB" id="A0A8K0G197"/>
<dbReference type="OrthoDB" id="2286242at2759"/>
<accession>A0A8K0G197</accession>
<name>A0A8K0G197_IGNLU</name>